<dbReference type="InterPro" id="IPR041685">
    <property type="entry name" value="AAA_GajA/Old/RecF-like"/>
</dbReference>
<dbReference type="Pfam" id="PF13175">
    <property type="entry name" value="AAA_15"/>
    <property type="match status" value="1"/>
</dbReference>
<dbReference type="EMBL" id="JAHRID010000003">
    <property type="protein sequence ID" value="MBV2129382.1"/>
    <property type="molecule type" value="Genomic_DNA"/>
</dbReference>
<reference evidence="2 3" key="1">
    <citation type="submission" date="2021-06" db="EMBL/GenBank/DDBJ databases">
        <title>Rheinheimera indica sp. nov., isolated from deep-sea sediment.</title>
        <authorList>
            <person name="Wang Z."/>
            <person name="Zhang X.-Y."/>
        </authorList>
    </citation>
    <scope>NUCLEOTIDE SEQUENCE [LARGE SCALE GENOMIC DNA]</scope>
    <source>
        <strain evidence="2 3">SM2107</strain>
    </source>
</reference>
<comment type="caution">
    <text evidence="2">The sequence shown here is derived from an EMBL/GenBank/DDBJ whole genome shotgun (WGS) entry which is preliminary data.</text>
</comment>
<evidence type="ECO:0000313" key="2">
    <source>
        <dbReference type="EMBL" id="MBV2129382.1"/>
    </source>
</evidence>
<dbReference type="Proteomes" id="UP000704611">
    <property type="component" value="Unassembled WGS sequence"/>
</dbReference>
<feature type="domain" description="Endonuclease GajA/Old nuclease/RecF-like AAA" evidence="1">
    <location>
        <begin position="4"/>
        <end position="146"/>
    </location>
</feature>
<name>A0ABS6MKN4_9GAMM</name>
<gene>
    <name evidence="2" type="ORF">KQY15_09765</name>
</gene>
<sequence>MKLIKKIEIKYFRSIHSTKVIDCRNLNIFSGRNDVGKSNVIKALNLFFNGITDYDSGFDFYENFSNKRLSEVRSESIKGKQFISISIEFIRPKSYKNSLPEFFTVERKWHRESKTHDQKDNLAALEKQKKIPNTLSSAQSNLTKFLNKIVFEYVPAIKDRNYFKNLLVKLQENLLHNSVSDDEGLTGSASSLASSISDQIYDLKSDFERATSVDTNIRPPSSISALFQSFIISTTTSHGDIPLRFRGDGLQARYIASALHYYASKKSAFFIWGFEEPEIAFVVAH</sequence>
<proteinExistence type="predicted"/>
<keyword evidence="3" id="KW-1185">Reference proteome</keyword>
<dbReference type="InterPro" id="IPR051396">
    <property type="entry name" value="Bact_Antivir_Def_Nuclease"/>
</dbReference>
<keyword evidence="2" id="KW-0547">Nucleotide-binding</keyword>
<accession>A0ABS6MKN4</accession>
<dbReference type="RefSeq" id="WP_217668993.1">
    <property type="nucleotide sequence ID" value="NZ_JAHRID010000003.1"/>
</dbReference>
<keyword evidence="2" id="KW-0067">ATP-binding</keyword>
<evidence type="ECO:0000259" key="1">
    <source>
        <dbReference type="Pfam" id="PF13175"/>
    </source>
</evidence>
<evidence type="ECO:0000313" key="3">
    <source>
        <dbReference type="Proteomes" id="UP000704611"/>
    </source>
</evidence>
<dbReference type="PANTHER" id="PTHR43581">
    <property type="entry name" value="ATP/GTP PHOSPHATASE"/>
    <property type="match status" value="1"/>
</dbReference>
<dbReference type="GO" id="GO:0005524">
    <property type="term" value="F:ATP binding"/>
    <property type="evidence" value="ECO:0007669"/>
    <property type="project" value="UniProtKB-KW"/>
</dbReference>
<dbReference type="PANTHER" id="PTHR43581:SF4">
    <property type="entry name" value="ATP_GTP PHOSPHATASE"/>
    <property type="match status" value="1"/>
</dbReference>
<protein>
    <submittedName>
        <fullName evidence="2">ATP-binding protein</fullName>
    </submittedName>
</protein>
<organism evidence="2 3">
    <name type="scientific">Arsukibacterium indicum</name>
    <dbReference type="NCBI Taxonomy" id="2848612"/>
    <lineage>
        <taxon>Bacteria</taxon>
        <taxon>Pseudomonadati</taxon>
        <taxon>Pseudomonadota</taxon>
        <taxon>Gammaproteobacteria</taxon>
        <taxon>Chromatiales</taxon>
        <taxon>Chromatiaceae</taxon>
        <taxon>Arsukibacterium</taxon>
    </lineage>
</organism>